<dbReference type="Proteomes" id="UP000515123">
    <property type="component" value="Linkage group 7"/>
</dbReference>
<evidence type="ECO:0000313" key="6">
    <source>
        <dbReference type="RefSeq" id="XP_020092220.1"/>
    </source>
</evidence>
<feature type="repeat" description="PPR" evidence="4">
    <location>
        <begin position="414"/>
        <end position="448"/>
    </location>
</feature>
<dbReference type="Gramene" id="Aco010642.1.mrna1">
    <property type="protein sequence ID" value="Aco010642.1.mrna1.cds1"/>
    <property type="gene ID" value="Aco010642.1.path1"/>
</dbReference>
<dbReference type="Pfam" id="PF13041">
    <property type="entry name" value="PPR_2"/>
    <property type="match status" value="5"/>
</dbReference>
<keyword evidence="2" id="KW-0677">Repeat</keyword>
<evidence type="ECO:0000256" key="2">
    <source>
        <dbReference type="ARBA" id="ARBA00022737"/>
    </source>
</evidence>
<evidence type="ECO:0000313" key="8">
    <source>
        <dbReference type="RefSeq" id="XP_020092222.1"/>
    </source>
</evidence>
<dbReference type="PROSITE" id="PS51375">
    <property type="entry name" value="PPR"/>
    <property type="match status" value="8"/>
</dbReference>
<dbReference type="InterPro" id="IPR050667">
    <property type="entry name" value="PPR-containing_protein"/>
</dbReference>
<feature type="repeat" description="PPR" evidence="4">
    <location>
        <begin position="242"/>
        <end position="276"/>
    </location>
</feature>
<evidence type="ECO:0000313" key="5">
    <source>
        <dbReference type="Proteomes" id="UP000515123"/>
    </source>
</evidence>
<dbReference type="AlphaFoldDB" id="A0A6P5F7R5"/>
<feature type="repeat" description="PPR" evidence="4">
    <location>
        <begin position="101"/>
        <end position="135"/>
    </location>
</feature>
<feature type="repeat" description="PPR" evidence="4">
    <location>
        <begin position="136"/>
        <end position="171"/>
    </location>
</feature>
<evidence type="ECO:0000313" key="7">
    <source>
        <dbReference type="RefSeq" id="XP_020092221.1"/>
    </source>
</evidence>
<reference evidence="5" key="1">
    <citation type="journal article" date="2015" name="Nat. Genet.">
        <title>The pineapple genome and the evolution of CAM photosynthesis.</title>
        <authorList>
            <person name="Ming R."/>
            <person name="VanBuren R."/>
            <person name="Wai C.M."/>
            <person name="Tang H."/>
            <person name="Schatz M.C."/>
            <person name="Bowers J.E."/>
            <person name="Lyons E."/>
            <person name="Wang M.L."/>
            <person name="Chen J."/>
            <person name="Biggers E."/>
            <person name="Zhang J."/>
            <person name="Huang L."/>
            <person name="Zhang L."/>
            <person name="Miao W."/>
            <person name="Zhang J."/>
            <person name="Ye Z."/>
            <person name="Miao C."/>
            <person name="Lin Z."/>
            <person name="Wang H."/>
            <person name="Zhou H."/>
            <person name="Yim W.C."/>
            <person name="Priest H.D."/>
            <person name="Zheng C."/>
            <person name="Woodhouse M."/>
            <person name="Edger P.P."/>
            <person name="Guyot R."/>
            <person name="Guo H.B."/>
            <person name="Guo H."/>
            <person name="Zheng G."/>
            <person name="Singh R."/>
            <person name="Sharma A."/>
            <person name="Min X."/>
            <person name="Zheng Y."/>
            <person name="Lee H."/>
            <person name="Gurtowski J."/>
            <person name="Sedlazeck F.J."/>
            <person name="Harkess A."/>
            <person name="McKain M.R."/>
            <person name="Liao Z."/>
            <person name="Fang J."/>
            <person name="Liu J."/>
            <person name="Zhang X."/>
            <person name="Zhang Q."/>
            <person name="Hu W."/>
            <person name="Qin Y."/>
            <person name="Wang K."/>
            <person name="Chen L.Y."/>
            <person name="Shirley N."/>
            <person name="Lin Y.R."/>
            <person name="Liu L.Y."/>
            <person name="Hernandez A.G."/>
            <person name="Wright C.L."/>
            <person name="Bulone V."/>
            <person name="Tuskan G.A."/>
            <person name="Heath K."/>
            <person name="Zee F."/>
            <person name="Moore P.H."/>
            <person name="Sunkar R."/>
            <person name="Leebens-Mack J.H."/>
            <person name="Mockler T."/>
            <person name="Bennetzen J.L."/>
            <person name="Freeling M."/>
            <person name="Sankoff D."/>
            <person name="Paterson A.H."/>
            <person name="Zhu X."/>
            <person name="Yang X."/>
            <person name="Smith J.A."/>
            <person name="Cushman J.C."/>
            <person name="Paull R.E."/>
            <person name="Yu Q."/>
        </authorList>
    </citation>
    <scope>NUCLEOTIDE SEQUENCE [LARGE SCALE GENOMIC DNA]</scope>
    <source>
        <strain evidence="5">cv. F153</strain>
    </source>
</reference>
<evidence type="ECO:0000256" key="1">
    <source>
        <dbReference type="ARBA" id="ARBA00007626"/>
    </source>
</evidence>
<dbReference type="Pfam" id="PF01535">
    <property type="entry name" value="PPR"/>
    <property type="match status" value="2"/>
</dbReference>
<keyword evidence="5" id="KW-1185">Reference proteome</keyword>
<comment type="similarity">
    <text evidence="1">Belongs to the PPR family. P subfamily.</text>
</comment>
<keyword evidence="3" id="KW-0809">Transit peptide</keyword>
<sequence length="552" mass="61413">MTAWISSPLSVAIRTAIRTLGFLLHRAIPLRRRTRRLLRRHSTVSSSAASAAARFRNPTSKSADLDQHDYNRLMCALAHSGDVSGVLRLLRRVRESACGANVQCYTTAMRALASAGRAADAEKVFEEMLDSGVSPDLAAYTLLVKVYACHLQRLDSAYGVMTWMARRGCPPDVVTYSTLIAGLCHSGKVGEAWEVFDEMLQRNCKPNAHTYTPILQFYCSEGRIEEAKKLLESMKNTGCTPDTVVYNTLIQGLCKVGNFDEVESIIGESARNGWEPDSITYSTYIAGLCKVGKTEEAFCQLDIMLEKGLRPTTIGLNILLDCVGQEIDVWNSKTLLERCSELGFEVDVVGYNTVMSQLSKLGRWFDVLKVFTGLFKKGIEPNNHSLNILISSLCRAGNFRMARFILCSKGFVVDIVTCNILIHEFYHAGRVDELSFLFSELDVGRIAPDTITYSTLTDCLCRNGKIFEAVDFVRSIENGYPPMPAAHLTYWLVRSGNIKEAIRLIEEMLKQGLVLDGCVFDLLIKAFCRKGCCKHTEISKVCFVLDMMLGIG</sequence>
<dbReference type="PANTHER" id="PTHR47939:SF15">
    <property type="entry name" value="PENTACOTRIPEPTIDE-REPEAT REGION OF PRORP DOMAIN-CONTAINING PROTEIN"/>
    <property type="match status" value="1"/>
</dbReference>
<feature type="repeat" description="PPR" evidence="4">
    <location>
        <begin position="347"/>
        <end position="381"/>
    </location>
</feature>
<name>A0A6P5F7R5_ANACO</name>
<feature type="repeat" description="PPR" evidence="4">
    <location>
        <begin position="207"/>
        <end position="241"/>
    </location>
</feature>
<dbReference type="InterPro" id="IPR011990">
    <property type="entry name" value="TPR-like_helical_dom_sf"/>
</dbReference>
<gene>
    <name evidence="6 7 8" type="primary">LOC109712853</name>
</gene>
<dbReference type="RefSeq" id="XP_020092222.1">
    <property type="nucleotide sequence ID" value="XM_020236633.1"/>
</dbReference>
<proteinExistence type="inferred from homology"/>
<dbReference type="Gene3D" id="1.25.40.10">
    <property type="entry name" value="Tetratricopeptide repeat domain"/>
    <property type="match status" value="6"/>
</dbReference>
<feature type="repeat" description="PPR" evidence="4">
    <location>
        <begin position="277"/>
        <end position="311"/>
    </location>
</feature>
<organism evidence="7">
    <name type="scientific">Ananas comosus</name>
    <name type="common">Pineapple</name>
    <name type="synonym">Ananas ananas</name>
    <dbReference type="NCBI Taxonomy" id="4615"/>
    <lineage>
        <taxon>Eukaryota</taxon>
        <taxon>Viridiplantae</taxon>
        <taxon>Streptophyta</taxon>
        <taxon>Embryophyta</taxon>
        <taxon>Tracheophyta</taxon>
        <taxon>Spermatophyta</taxon>
        <taxon>Magnoliopsida</taxon>
        <taxon>Liliopsida</taxon>
        <taxon>Poales</taxon>
        <taxon>Bromeliaceae</taxon>
        <taxon>Bromelioideae</taxon>
        <taxon>Ananas</taxon>
    </lineage>
</organism>
<dbReference type="PANTHER" id="PTHR47939">
    <property type="entry name" value="MEMBRANE-ASSOCIATED SALT-INDUCIBLE PROTEIN-LIKE"/>
    <property type="match status" value="1"/>
</dbReference>
<dbReference type="RefSeq" id="XP_020092220.1">
    <property type="nucleotide sequence ID" value="XM_020236631.1"/>
</dbReference>
<dbReference type="RefSeq" id="XP_020092221.1">
    <property type="nucleotide sequence ID" value="XM_020236632.1"/>
</dbReference>
<dbReference type="InterPro" id="IPR002885">
    <property type="entry name" value="PPR_rpt"/>
</dbReference>
<dbReference type="NCBIfam" id="TIGR00756">
    <property type="entry name" value="PPR"/>
    <property type="match status" value="8"/>
</dbReference>
<dbReference type="SUPFAM" id="SSF48452">
    <property type="entry name" value="TPR-like"/>
    <property type="match status" value="1"/>
</dbReference>
<evidence type="ECO:0000256" key="4">
    <source>
        <dbReference type="PROSITE-ProRule" id="PRU00708"/>
    </source>
</evidence>
<reference evidence="6 7" key="2">
    <citation type="submission" date="2025-04" db="UniProtKB">
        <authorList>
            <consortium name="RefSeq"/>
        </authorList>
    </citation>
    <scope>IDENTIFICATION</scope>
    <source>
        <tissue evidence="6 7">Leaf</tissue>
    </source>
</reference>
<protein>
    <submittedName>
        <fullName evidence="6 7">Pentatricopeptide repeat-containing protein At1g09900-like</fullName>
    </submittedName>
</protein>
<evidence type="ECO:0000256" key="3">
    <source>
        <dbReference type="ARBA" id="ARBA00022946"/>
    </source>
</evidence>
<dbReference type="GeneID" id="109712853"/>
<accession>A0A6P5F7R5</accession>
<feature type="repeat" description="PPR" evidence="4">
    <location>
        <begin position="172"/>
        <end position="206"/>
    </location>
</feature>